<evidence type="ECO:0008006" key="5">
    <source>
        <dbReference type="Google" id="ProtNLM"/>
    </source>
</evidence>
<protein>
    <recommendedName>
        <fullName evidence="5">Transmembrane protein 268</fullName>
    </recommendedName>
</protein>
<feature type="compositionally biased region" description="Basic and acidic residues" evidence="1">
    <location>
        <begin position="1"/>
        <end position="13"/>
    </location>
</feature>
<dbReference type="PANTHER" id="PTHR31193:SF1">
    <property type="entry name" value="TRANSMEMBRANE PROTEIN 268"/>
    <property type="match status" value="1"/>
</dbReference>
<evidence type="ECO:0000313" key="4">
    <source>
        <dbReference type="Proteomes" id="UP000019118"/>
    </source>
</evidence>
<dbReference type="AlphaFoldDB" id="A0AAR5PK76"/>
<organism evidence="3 4">
    <name type="scientific">Dendroctonus ponderosae</name>
    <name type="common">Mountain pine beetle</name>
    <dbReference type="NCBI Taxonomy" id="77166"/>
    <lineage>
        <taxon>Eukaryota</taxon>
        <taxon>Metazoa</taxon>
        <taxon>Ecdysozoa</taxon>
        <taxon>Arthropoda</taxon>
        <taxon>Hexapoda</taxon>
        <taxon>Insecta</taxon>
        <taxon>Pterygota</taxon>
        <taxon>Neoptera</taxon>
        <taxon>Endopterygota</taxon>
        <taxon>Coleoptera</taxon>
        <taxon>Polyphaga</taxon>
        <taxon>Cucujiformia</taxon>
        <taxon>Curculionidae</taxon>
        <taxon>Scolytinae</taxon>
        <taxon>Dendroctonus</taxon>
    </lineage>
</organism>
<reference evidence="4" key="1">
    <citation type="journal article" date="2013" name="Genome Biol.">
        <title>Draft genome of the mountain pine beetle, Dendroctonus ponderosae Hopkins, a major forest pest.</title>
        <authorList>
            <person name="Keeling C.I."/>
            <person name="Yuen M.M."/>
            <person name="Liao N.Y."/>
            <person name="Docking T.R."/>
            <person name="Chan S.K."/>
            <person name="Taylor G.A."/>
            <person name="Palmquist D.L."/>
            <person name="Jackman S.D."/>
            <person name="Nguyen A."/>
            <person name="Li M."/>
            <person name="Henderson H."/>
            <person name="Janes J.K."/>
            <person name="Zhao Y."/>
            <person name="Pandoh P."/>
            <person name="Moore R."/>
            <person name="Sperling F.A."/>
            <person name="Huber D.P."/>
            <person name="Birol I."/>
            <person name="Jones S.J."/>
            <person name="Bohlmann J."/>
        </authorList>
    </citation>
    <scope>NUCLEOTIDE SEQUENCE</scope>
</reference>
<keyword evidence="2" id="KW-1133">Transmembrane helix</keyword>
<dbReference type="PANTHER" id="PTHR31193">
    <property type="entry name" value="TRANSMEMBRANE PROTEIN C9ORF91"/>
    <property type="match status" value="1"/>
</dbReference>
<accession>A0AAR5PK76</accession>
<dbReference type="KEGG" id="dpa:109538493"/>
<keyword evidence="4" id="KW-1185">Reference proteome</keyword>
<feature type="transmembrane region" description="Helical" evidence="2">
    <location>
        <begin position="217"/>
        <end position="240"/>
    </location>
</feature>
<keyword evidence="2" id="KW-0472">Membrane</keyword>
<feature type="region of interest" description="Disordered" evidence="1">
    <location>
        <begin position="1"/>
        <end position="21"/>
    </location>
</feature>
<dbReference type="GeneID" id="109538493"/>
<feature type="transmembrane region" description="Helical" evidence="2">
    <location>
        <begin position="193"/>
        <end position="211"/>
    </location>
</feature>
<dbReference type="EnsemblMetazoa" id="XM_019905738.1">
    <property type="protein sequence ID" value="XP_019761297.1"/>
    <property type="gene ID" value="LOC109538493"/>
</dbReference>
<feature type="compositionally biased region" description="Basic and acidic residues" evidence="1">
    <location>
        <begin position="46"/>
        <end position="69"/>
    </location>
</feature>
<evidence type="ECO:0000256" key="1">
    <source>
        <dbReference type="SAM" id="MobiDB-lite"/>
    </source>
</evidence>
<sequence>MSDQLAKRLEEGHGNVVAPVQEPGTKSWVVFDDETVPNPLPSSAIEKSDVGPTKRKEPEAQIEGKKKLAQDNSPAVITTENVQFNLDKSLSRSMIDSASNSVVLDPKPLRNVELPVATVEPIRQGFSNGDIIVTLLPVNSRFPWITPAVFRPELVPEELMAQGLTLTVEEYVQAMELLVNDVRFTLYNVCYKRVLVVWITLAFVVLLSLLFSGTNGLTLFGLGIGWLVLNAAAIFLSMYVKFKLQRNLERCLAQVNKQLLRHKITLTLDDRGKFSCHKVNLCFIYMDSAPCIAHLQTSIEQLERDPATGWEQRMDITASDIVIQGSRTTKLSRKQERATLLYIRYIARWGRDRVRGLLQNPPTTGGRHCNAYTCPCQFIDEHLQCKPQGSCCLYLSEQNIQSEFWTSMHIQTYPLQFGSTNRTSHNVPI</sequence>
<name>A0AAR5PK76_DENPD</name>
<reference evidence="3" key="2">
    <citation type="submission" date="2024-08" db="UniProtKB">
        <authorList>
            <consortium name="EnsemblMetazoa"/>
        </authorList>
    </citation>
    <scope>IDENTIFICATION</scope>
</reference>
<evidence type="ECO:0000256" key="2">
    <source>
        <dbReference type="SAM" id="Phobius"/>
    </source>
</evidence>
<dbReference type="Pfam" id="PF14800">
    <property type="entry name" value="DUF4481"/>
    <property type="match status" value="1"/>
</dbReference>
<evidence type="ECO:0000313" key="3">
    <source>
        <dbReference type="EnsemblMetazoa" id="XP_019761297.1"/>
    </source>
</evidence>
<dbReference type="InterPro" id="IPR028054">
    <property type="entry name" value="DUF4481"/>
</dbReference>
<feature type="region of interest" description="Disordered" evidence="1">
    <location>
        <begin position="33"/>
        <end position="72"/>
    </location>
</feature>
<proteinExistence type="predicted"/>
<dbReference type="Proteomes" id="UP000019118">
    <property type="component" value="Unassembled WGS sequence"/>
</dbReference>
<keyword evidence="2" id="KW-0812">Transmembrane</keyword>